<keyword evidence="2" id="KW-0863">Zinc-finger</keyword>
<dbReference type="OrthoDB" id="264354at2759"/>
<dbReference type="Gene3D" id="3.30.40.10">
    <property type="entry name" value="Zinc/RING finger domain, C3HC4 (zinc finger)"/>
    <property type="match status" value="1"/>
</dbReference>
<name>A0A0M3J5U5_ANISI</name>
<dbReference type="InterPro" id="IPR011016">
    <property type="entry name" value="Znf_RING-CH"/>
</dbReference>
<evidence type="ECO:0000313" key="6">
    <source>
        <dbReference type="Proteomes" id="UP000267096"/>
    </source>
</evidence>
<dbReference type="SMART" id="SM00744">
    <property type="entry name" value="RINGv"/>
    <property type="match status" value="1"/>
</dbReference>
<protein>
    <submittedName>
        <fullName evidence="7">RING-CH-type domain-containing protein</fullName>
    </submittedName>
</protein>
<keyword evidence="3" id="KW-0862">Zinc</keyword>
<dbReference type="CDD" id="cd16495">
    <property type="entry name" value="RING_CH-C4HC3_MARCH"/>
    <property type="match status" value="1"/>
</dbReference>
<evidence type="ECO:0000256" key="3">
    <source>
        <dbReference type="ARBA" id="ARBA00022833"/>
    </source>
</evidence>
<feature type="domain" description="RING-CH-type" evidence="4">
    <location>
        <begin position="17"/>
        <end position="81"/>
    </location>
</feature>
<accession>A0A0M3J5U5</accession>
<dbReference type="SUPFAM" id="SSF57850">
    <property type="entry name" value="RING/U-box"/>
    <property type="match status" value="1"/>
</dbReference>
<dbReference type="PROSITE" id="PS51292">
    <property type="entry name" value="ZF_RING_CH"/>
    <property type="match status" value="1"/>
</dbReference>
<keyword evidence="6" id="KW-1185">Reference proteome</keyword>
<evidence type="ECO:0000256" key="1">
    <source>
        <dbReference type="ARBA" id="ARBA00022723"/>
    </source>
</evidence>
<dbReference type="AlphaFoldDB" id="A0A0M3J5U5"/>
<reference evidence="5 6" key="2">
    <citation type="submission" date="2018-11" db="EMBL/GenBank/DDBJ databases">
        <authorList>
            <consortium name="Pathogen Informatics"/>
        </authorList>
    </citation>
    <scope>NUCLEOTIDE SEQUENCE [LARGE SCALE GENOMIC DNA]</scope>
</reference>
<evidence type="ECO:0000313" key="5">
    <source>
        <dbReference type="EMBL" id="VDK20582.1"/>
    </source>
</evidence>
<proteinExistence type="predicted"/>
<dbReference type="InterPro" id="IPR013083">
    <property type="entry name" value="Znf_RING/FYVE/PHD"/>
</dbReference>
<dbReference type="EMBL" id="UYRR01003925">
    <property type="protein sequence ID" value="VDK20582.1"/>
    <property type="molecule type" value="Genomic_DNA"/>
</dbReference>
<reference evidence="7" key="1">
    <citation type="submission" date="2017-02" db="UniProtKB">
        <authorList>
            <consortium name="WormBaseParasite"/>
        </authorList>
    </citation>
    <scope>IDENTIFICATION</scope>
</reference>
<keyword evidence="1" id="KW-0479">Metal-binding</keyword>
<evidence type="ECO:0000313" key="7">
    <source>
        <dbReference type="WBParaSite" id="ASIM_0000292801-mRNA-1"/>
    </source>
</evidence>
<dbReference type="GO" id="GO:0008270">
    <property type="term" value="F:zinc ion binding"/>
    <property type="evidence" value="ECO:0007669"/>
    <property type="project" value="UniProtKB-KW"/>
</dbReference>
<dbReference type="Pfam" id="PF12906">
    <property type="entry name" value="RINGv"/>
    <property type="match status" value="1"/>
</dbReference>
<evidence type="ECO:0000259" key="4">
    <source>
        <dbReference type="PROSITE" id="PS51292"/>
    </source>
</evidence>
<dbReference type="Proteomes" id="UP000267096">
    <property type="component" value="Unassembled WGS sequence"/>
</dbReference>
<gene>
    <name evidence="5" type="ORF">ASIM_LOCUS2777</name>
</gene>
<dbReference type="WBParaSite" id="ASIM_0000292801-mRNA-1">
    <property type="protein sequence ID" value="ASIM_0000292801-mRNA-1"/>
    <property type="gene ID" value="ASIM_0000292801"/>
</dbReference>
<organism evidence="7">
    <name type="scientific">Anisakis simplex</name>
    <name type="common">Herring worm</name>
    <dbReference type="NCBI Taxonomy" id="6269"/>
    <lineage>
        <taxon>Eukaryota</taxon>
        <taxon>Metazoa</taxon>
        <taxon>Ecdysozoa</taxon>
        <taxon>Nematoda</taxon>
        <taxon>Chromadorea</taxon>
        <taxon>Rhabditida</taxon>
        <taxon>Spirurina</taxon>
        <taxon>Ascaridomorpha</taxon>
        <taxon>Ascaridoidea</taxon>
        <taxon>Anisakidae</taxon>
        <taxon>Anisakis</taxon>
        <taxon>Anisakis simplex complex</taxon>
    </lineage>
</organism>
<evidence type="ECO:0000256" key="2">
    <source>
        <dbReference type="ARBA" id="ARBA00022771"/>
    </source>
</evidence>
<sequence>MGDLTDEADAEGDGDGNEIRVFFSCKFCYSDDDSMGKWLCPCKCTGSIKWVHSSCFDKWLQNAPIAQKTQCQTYVYKKRWELKPFEEWCVPRVKLSCWELLEILLDLYSTYGLLKGLKRTLTGQRSGLFIIYCDMSWYSQLAHFLFWKTFVATDRRIGFYKNLGRMIA</sequence>